<dbReference type="EMBL" id="CACVKT020002189">
    <property type="protein sequence ID" value="CAC5376472.1"/>
    <property type="molecule type" value="Genomic_DNA"/>
</dbReference>
<keyword evidence="1" id="KW-0479">Metal-binding</keyword>
<dbReference type="InterPro" id="IPR006612">
    <property type="entry name" value="THAP_Znf"/>
</dbReference>
<gene>
    <name evidence="7" type="ORF">MCOR_13114</name>
</gene>
<evidence type="ECO:0000256" key="1">
    <source>
        <dbReference type="ARBA" id="ARBA00022723"/>
    </source>
</evidence>
<dbReference type="PROSITE" id="PS50950">
    <property type="entry name" value="ZF_THAP"/>
    <property type="match status" value="1"/>
</dbReference>
<dbReference type="Pfam" id="PF05485">
    <property type="entry name" value="THAP"/>
    <property type="match status" value="1"/>
</dbReference>
<proteinExistence type="predicted"/>
<dbReference type="PANTHER" id="PTHR23080">
    <property type="entry name" value="THAP DOMAIN PROTEIN"/>
    <property type="match status" value="1"/>
</dbReference>
<keyword evidence="2 5" id="KW-0863">Zinc-finger</keyword>
<evidence type="ECO:0000313" key="7">
    <source>
        <dbReference type="EMBL" id="CAC5376472.1"/>
    </source>
</evidence>
<sequence length="279" mass="33113">MPKTCCAVGCQNHNMMLKSLSFHKFPKDKERFNMWLTALKRDRPDGKPSSDQTHPDYVPTLFNYNTNLSSKKQLQQKLQRHTNALKRKCPNARNLCYLRRSYFPENEENIQPMYIAEPISTTKMHGFNKPTEQPEREMFFKEISKLRDEKDNLLIENQSLHDQLVKTQLNSACVENNDHKCKYFTGLSWTVFMSVNTYLSQFLTRTPLTDTFSLRDQMFTTLVKLRLDIPFEFIAHHRGIALSTINDIFWRWINLMHAKLDFLIHWPDRETIQQTTPEF</sequence>
<evidence type="ECO:0000259" key="6">
    <source>
        <dbReference type="PROSITE" id="PS50950"/>
    </source>
</evidence>
<dbReference type="InterPro" id="IPR027805">
    <property type="entry name" value="Transposase_HTH_dom"/>
</dbReference>
<evidence type="ECO:0000256" key="3">
    <source>
        <dbReference type="ARBA" id="ARBA00022833"/>
    </source>
</evidence>
<dbReference type="GO" id="GO:0003677">
    <property type="term" value="F:DNA binding"/>
    <property type="evidence" value="ECO:0007669"/>
    <property type="project" value="UniProtKB-UniRule"/>
</dbReference>
<dbReference type="GO" id="GO:0008270">
    <property type="term" value="F:zinc ion binding"/>
    <property type="evidence" value="ECO:0007669"/>
    <property type="project" value="UniProtKB-KW"/>
</dbReference>
<accession>A0A6J8AZM4</accession>
<dbReference type="AlphaFoldDB" id="A0A6J8AZM4"/>
<dbReference type="OrthoDB" id="10013126at2759"/>
<feature type="domain" description="THAP-type" evidence="6">
    <location>
        <begin position="1"/>
        <end position="83"/>
    </location>
</feature>
<name>A0A6J8AZM4_MYTCO</name>
<keyword evidence="8" id="KW-1185">Reference proteome</keyword>
<dbReference type="SMART" id="SM00980">
    <property type="entry name" value="THAP"/>
    <property type="match status" value="1"/>
</dbReference>
<evidence type="ECO:0000256" key="4">
    <source>
        <dbReference type="ARBA" id="ARBA00023125"/>
    </source>
</evidence>
<evidence type="ECO:0000313" key="8">
    <source>
        <dbReference type="Proteomes" id="UP000507470"/>
    </source>
</evidence>
<evidence type="ECO:0000256" key="2">
    <source>
        <dbReference type="ARBA" id="ARBA00022771"/>
    </source>
</evidence>
<dbReference type="Pfam" id="PF13613">
    <property type="entry name" value="HTH_Tnp_4"/>
    <property type="match status" value="1"/>
</dbReference>
<evidence type="ECO:0000256" key="5">
    <source>
        <dbReference type="PROSITE-ProRule" id="PRU00309"/>
    </source>
</evidence>
<reference evidence="7 8" key="1">
    <citation type="submission" date="2020-06" db="EMBL/GenBank/DDBJ databases">
        <authorList>
            <person name="Li R."/>
            <person name="Bekaert M."/>
        </authorList>
    </citation>
    <scope>NUCLEOTIDE SEQUENCE [LARGE SCALE GENOMIC DNA]</scope>
    <source>
        <strain evidence="8">wild</strain>
    </source>
</reference>
<keyword evidence="3" id="KW-0862">Zinc</keyword>
<keyword evidence="4 5" id="KW-0238">DNA-binding</keyword>
<dbReference type="SUPFAM" id="SSF57716">
    <property type="entry name" value="Glucocorticoid receptor-like (DNA-binding domain)"/>
    <property type="match status" value="1"/>
</dbReference>
<dbReference type="Proteomes" id="UP000507470">
    <property type="component" value="Unassembled WGS sequence"/>
</dbReference>
<organism evidence="7 8">
    <name type="scientific">Mytilus coruscus</name>
    <name type="common">Sea mussel</name>
    <dbReference type="NCBI Taxonomy" id="42192"/>
    <lineage>
        <taxon>Eukaryota</taxon>
        <taxon>Metazoa</taxon>
        <taxon>Spiralia</taxon>
        <taxon>Lophotrochozoa</taxon>
        <taxon>Mollusca</taxon>
        <taxon>Bivalvia</taxon>
        <taxon>Autobranchia</taxon>
        <taxon>Pteriomorphia</taxon>
        <taxon>Mytilida</taxon>
        <taxon>Mytiloidea</taxon>
        <taxon>Mytilidae</taxon>
        <taxon>Mytilinae</taxon>
        <taxon>Mytilus</taxon>
    </lineage>
</organism>
<protein>
    <recommendedName>
        <fullName evidence="6">THAP-type domain-containing protein</fullName>
    </recommendedName>
</protein>